<comment type="caution">
    <text evidence="1">The sequence shown here is derived from an EMBL/GenBank/DDBJ whole genome shotgun (WGS) entry which is preliminary data.</text>
</comment>
<dbReference type="Proteomes" id="UP000059074">
    <property type="component" value="Unassembled WGS sequence"/>
</dbReference>
<evidence type="ECO:0000313" key="2">
    <source>
        <dbReference type="Proteomes" id="UP000059074"/>
    </source>
</evidence>
<evidence type="ECO:0000313" key="1">
    <source>
        <dbReference type="EMBL" id="KWT65457.1"/>
    </source>
</evidence>
<name>A0A120CU02_HYPSL</name>
<dbReference type="AlphaFoldDB" id="A0A120CU02"/>
<sequence>MECHCIDWGSASLPDPSGHLLSSVAGERKQEDLIGRSNAALD</sequence>
<dbReference type="EMBL" id="LMTR01000079">
    <property type="protein sequence ID" value="KWT65457.1"/>
    <property type="molecule type" value="Genomic_DNA"/>
</dbReference>
<organism evidence="1 2">
    <name type="scientific">Hyphomicrobium sulfonivorans</name>
    <dbReference type="NCBI Taxonomy" id="121290"/>
    <lineage>
        <taxon>Bacteria</taxon>
        <taxon>Pseudomonadati</taxon>
        <taxon>Pseudomonadota</taxon>
        <taxon>Alphaproteobacteria</taxon>
        <taxon>Hyphomicrobiales</taxon>
        <taxon>Hyphomicrobiaceae</taxon>
        <taxon>Hyphomicrobium</taxon>
    </lineage>
</organism>
<reference evidence="1 2" key="1">
    <citation type="submission" date="2015-10" db="EMBL/GenBank/DDBJ databases">
        <title>Transcriptomic analysis of a linuron degrading triple-species bacterial consortium.</title>
        <authorList>
            <person name="Albers P."/>
        </authorList>
    </citation>
    <scope>NUCLEOTIDE SEQUENCE [LARGE SCALE GENOMIC DNA]</scope>
    <source>
        <strain evidence="1 2">WDL6</strain>
    </source>
</reference>
<protein>
    <submittedName>
        <fullName evidence="1">Uncharacterized protein</fullName>
    </submittedName>
</protein>
<proteinExistence type="predicted"/>
<gene>
    <name evidence="1" type="ORF">APY04_2809</name>
</gene>
<accession>A0A120CU02</accession>
<keyword evidence="2" id="KW-1185">Reference proteome</keyword>